<dbReference type="Proteomes" id="UP000183898">
    <property type="component" value="Unassembled WGS sequence"/>
</dbReference>
<dbReference type="AlphaFoldDB" id="A0A1H8HE50"/>
<sequence>MAGGSNALRINPTMLGPLKRGVLRFTLFSVALIGLSFFTSDMVLAQKEAPPFQHEKNHALPSGKKVGVIFRERKCKSGECRETDGGMWGMDSGAPRFVTETFLVFIDGQRFHIPEKFYRDLTNTRSLRVSEQNGRVVIELKGGDAAGAYTAHFRLGGMCGFERKICGEICSEIWEHSTWYNAFAYDWDPRCEGGIE</sequence>
<accession>A0A1H8HE50</accession>
<evidence type="ECO:0000313" key="2">
    <source>
        <dbReference type="EMBL" id="SEN54167.1"/>
    </source>
</evidence>
<keyword evidence="1" id="KW-1133">Transmembrane helix</keyword>
<name>A0A1H8HE50_9PROT</name>
<dbReference type="RefSeq" id="WP_074745773.1">
    <property type="nucleotide sequence ID" value="NZ_FOCT01000005.1"/>
</dbReference>
<organism evidence="2 3">
    <name type="scientific">Nitrosospira multiformis</name>
    <dbReference type="NCBI Taxonomy" id="1231"/>
    <lineage>
        <taxon>Bacteria</taxon>
        <taxon>Pseudomonadati</taxon>
        <taxon>Pseudomonadota</taxon>
        <taxon>Betaproteobacteria</taxon>
        <taxon>Nitrosomonadales</taxon>
        <taxon>Nitrosomonadaceae</taxon>
        <taxon>Nitrosospira</taxon>
    </lineage>
</organism>
<reference evidence="2 3" key="1">
    <citation type="submission" date="2016-10" db="EMBL/GenBank/DDBJ databases">
        <authorList>
            <person name="de Groot N.N."/>
        </authorList>
    </citation>
    <scope>NUCLEOTIDE SEQUENCE [LARGE SCALE GENOMIC DNA]</scope>
    <source>
        <strain evidence="2 3">Nl18</strain>
    </source>
</reference>
<protein>
    <submittedName>
        <fullName evidence="2">Uncharacterized protein</fullName>
    </submittedName>
</protein>
<proteinExistence type="predicted"/>
<keyword evidence="1" id="KW-0472">Membrane</keyword>
<evidence type="ECO:0000256" key="1">
    <source>
        <dbReference type="SAM" id="Phobius"/>
    </source>
</evidence>
<evidence type="ECO:0000313" key="3">
    <source>
        <dbReference type="Proteomes" id="UP000183898"/>
    </source>
</evidence>
<feature type="transmembrane region" description="Helical" evidence="1">
    <location>
        <begin position="21"/>
        <end position="38"/>
    </location>
</feature>
<keyword evidence="1" id="KW-0812">Transmembrane</keyword>
<dbReference type="EMBL" id="FOCT01000005">
    <property type="protein sequence ID" value="SEN54167.1"/>
    <property type="molecule type" value="Genomic_DNA"/>
</dbReference>
<gene>
    <name evidence="2" type="ORF">SAMN05216404_105107</name>
</gene>